<evidence type="ECO:0000256" key="1">
    <source>
        <dbReference type="SAM" id="MobiDB-lite"/>
    </source>
</evidence>
<comment type="caution">
    <text evidence="2">The sequence shown here is derived from an EMBL/GenBank/DDBJ whole genome shotgun (WGS) entry which is preliminary data.</text>
</comment>
<gene>
    <name evidence="2" type="ORF">TIFTF001_030490</name>
</gene>
<dbReference type="AlphaFoldDB" id="A0AA88DXN4"/>
<feature type="region of interest" description="Disordered" evidence="1">
    <location>
        <begin position="1"/>
        <end position="69"/>
    </location>
</feature>
<sequence>MTGLTAHAGPEKFYPDRSVRKTRSGSDRTDPDRVLTGFPDRPDREQSGGSKKLGLDRTGLIGPGQDSLA</sequence>
<accession>A0AA88DXN4</accession>
<organism evidence="2 3">
    <name type="scientific">Ficus carica</name>
    <name type="common">Common fig</name>
    <dbReference type="NCBI Taxonomy" id="3494"/>
    <lineage>
        <taxon>Eukaryota</taxon>
        <taxon>Viridiplantae</taxon>
        <taxon>Streptophyta</taxon>
        <taxon>Embryophyta</taxon>
        <taxon>Tracheophyta</taxon>
        <taxon>Spermatophyta</taxon>
        <taxon>Magnoliopsida</taxon>
        <taxon>eudicotyledons</taxon>
        <taxon>Gunneridae</taxon>
        <taxon>Pentapetalae</taxon>
        <taxon>rosids</taxon>
        <taxon>fabids</taxon>
        <taxon>Rosales</taxon>
        <taxon>Moraceae</taxon>
        <taxon>Ficeae</taxon>
        <taxon>Ficus</taxon>
    </lineage>
</organism>
<evidence type="ECO:0000313" key="2">
    <source>
        <dbReference type="EMBL" id="GMN61394.1"/>
    </source>
</evidence>
<keyword evidence="3" id="KW-1185">Reference proteome</keyword>
<feature type="compositionally biased region" description="Basic and acidic residues" evidence="1">
    <location>
        <begin position="9"/>
        <end position="33"/>
    </location>
</feature>
<protein>
    <submittedName>
        <fullName evidence="2">Uncharacterized protein</fullName>
    </submittedName>
</protein>
<name>A0AA88DXN4_FICCA</name>
<reference evidence="2" key="1">
    <citation type="submission" date="2023-07" db="EMBL/GenBank/DDBJ databases">
        <title>draft genome sequence of fig (Ficus carica).</title>
        <authorList>
            <person name="Takahashi T."/>
            <person name="Nishimura K."/>
        </authorList>
    </citation>
    <scope>NUCLEOTIDE SEQUENCE</scope>
</reference>
<dbReference type="EMBL" id="BTGU01000111">
    <property type="protein sequence ID" value="GMN61394.1"/>
    <property type="molecule type" value="Genomic_DNA"/>
</dbReference>
<dbReference type="Proteomes" id="UP001187192">
    <property type="component" value="Unassembled WGS sequence"/>
</dbReference>
<proteinExistence type="predicted"/>
<evidence type="ECO:0000313" key="3">
    <source>
        <dbReference type="Proteomes" id="UP001187192"/>
    </source>
</evidence>